<dbReference type="OrthoDB" id="9812605at2"/>
<evidence type="ECO:0008006" key="3">
    <source>
        <dbReference type="Google" id="ProtNLM"/>
    </source>
</evidence>
<sequence length="230" mass="25578">MTYTESDTPFPIIEVDPGFAQGMGELRAKRKYWFHRDDGDASWLFKADERLAGAQAGETQGVGGVGEDWSEKIASEICVLLDIPHVRYEMAVEKGTGIPGVICQNIVAGRQILVLGNQLMLERDPAYPSDNELKYGVREHTVDAVLETLASLQRPPDAFCENLPESIQTAEDVFLGYTMLDALIANQDRHHQNWAAIREGGRKFFCSSDGSVRPRFSRHGSRIEGFICGM</sequence>
<reference evidence="1 2" key="1">
    <citation type="submission" date="2019-02" db="EMBL/GenBank/DDBJ databases">
        <title>Deep-cultivation of Planctomycetes and their phenomic and genomic characterization uncovers novel biology.</title>
        <authorList>
            <person name="Wiegand S."/>
            <person name="Jogler M."/>
            <person name="Boedeker C."/>
            <person name="Pinto D."/>
            <person name="Vollmers J."/>
            <person name="Rivas-Marin E."/>
            <person name="Kohn T."/>
            <person name="Peeters S.H."/>
            <person name="Heuer A."/>
            <person name="Rast P."/>
            <person name="Oberbeckmann S."/>
            <person name="Bunk B."/>
            <person name="Jeske O."/>
            <person name="Meyerdierks A."/>
            <person name="Storesund J.E."/>
            <person name="Kallscheuer N."/>
            <person name="Luecker S."/>
            <person name="Lage O.M."/>
            <person name="Pohl T."/>
            <person name="Merkel B.J."/>
            <person name="Hornburger P."/>
            <person name="Mueller R.-W."/>
            <person name="Bruemmer F."/>
            <person name="Labrenz M."/>
            <person name="Spormann A.M."/>
            <person name="Op Den Camp H."/>
            <person name="Overmann J."/>
            <person name="Amann R."/>
            <person name="Jetten M.S.M."/>
            <person name="Mascher T."/>
            <person name="Medema M.H."/>
            <person name="Devos D.P."/>
            <person name="Kaster A.-K."/>
            <person name="Ovreas L."/>
            <person name="Rohde M."/>
            <person name="Galperin M.Y."/>
            <person name="Jogler C."/>
        </authorList>
    </citation>
    <scope>NUCLEOTIDE SEQUENCE [LARGE SCALE GENOMIC DNA]</scope>
    <source>
        <strain evidence="1 2">CA85</strain>
    </source>
</reference>
<dbReference type="EMBL" id="SJPK01000002">
    <property type="protein sequence ID" value="TWT73860.1"/>
    <property type="molecule type" value="Genomic_DNA"/>
</dbReference>
<dbReference type="Gene3D" id="1.10.1070.20">
    <property type="match status" value="1"/>
</dbReference>
<name>A0A5C5YEX5_9BACT</name>
<dbReference type="RefSeq" id="WP_146389953.1">
    <property type="nucleotide sequence ID" value="NZ_SJPK01000002.1"/>
</dbReference>
<dbReference type="Proteomes" id="UP000318053">
    <property type="component" value="Unassembled WGS sequence"/>
</dbReference>
<keyword evidence="2" id="KW-1185">Reference proteome</keyword>
<accession>A0A5C5YEX5</accession>
<organism evidence="1 2">
    <name type="scientific">Allorhodopirellula solitaria</name>
    <dbReference type="NCBI Taxonomy" id="2527987"/>
    <lineage>
        <taxon>Bacteria</taxon>
        <taxon>Pseudomonadati</taxon>
        <taxon>Planctomycetota</taxon>
        <taxon>Planctomycetia</taxon>
        <taxon>Pirellulales</taxon>
        <taxon>Pirellulaceae</taxon>
        <taxon>Allorhodopirellula</taxon>
    </lineage>
</organism>
<protein>
    <recommendedName>
        <fullName evidence="3">HipA-like C-terminal domain-containing protein</fullName>
    </recommendedName>
</protein>
<gene>
    <name evidence="1" type="ORF">CA85_07410</name>
</gene>
<comment type="caution">
    <text evidence="1">The sequence shown here is derived from an EMBL/GenBank/DDBJ whole genome shotgun (WGS) entry which is preliminary data.</text>
</comment>
<proteinExistence type="predicted"/>
<evidence type="ECO:0000313" key="2">
    <source>
        <dbReference type="Proteomes" id="UP000318053"/>
    </source>
</evidence>
<dbReference type="AlphaFoldDB" id="A0A5C5YEX5"/>
<evidence type="ECO:0000313" key="1">
    <source>
        <dbReference type="EMBL" id="TWT73860.1"/>
    </source>
</evidence>